<feature type="transmembrane region" description="Helical" evidence="1">
    <location>
        <begin position="38"/>
        <end position="56"/>
    </location>
</feature>
<evidence type="ECO:0000256" key="1">
    <source>
        <dbReference type="SAM" id="Phobius"/>
    </source>
</evidence>
<evidence type="ECO:0000313" key="3">
    <source>
        <dbReference type="Proteomes" id="UP001549251"/>
    </source>
</evidence>
<comment type="caution">
    <text evidence="2">The sequence shown here is derived from an EMBL/GenBank/DDBJ whole genome shotgun (WGS) entry which is preliminary data.</text>
</comment>
<accession>A0ABV2PS25</accession>
<keyword evidence="1" id="KW-0472">Membrane</keyword>
<proteinExistence type="predicted"/>
<organism evidence="2 3">
    <name type="scientific">Rhodanobacter soli</name>
    <dbReference type="NCBI Taxonomy" id="590609"/>
    <lineage>
        <taxon>Bacteria</taxon>
        <taxon>Pseudomonadati</taxon>
        <taxon>Pseudomonadota</taxon>
        <taxon>Gammaproteobacteria</taxon>
        <taxon>Lysobacterales</taxon>
        <taxon>Rhodanobacteraceae</taxon>
        <taxon>Rhodanobacter</taxon>
    </lineage>
</organism>
<keyword evidence="3" id="KW-1185">Reference proteome</keyword>
<dbReference type="EMBL" id="JBEPSD010000001">
    <property type="protein sequence ID" value="MET4567822.1"/>
    <property type="molecule type" value="Genomic_DNA"/>
</dbReference>
<gene>
    <name evidence="2" type="ORF">ABIE04_000149</name>
</gene>
<reference evidence="2 3" key="1">
    <citation type="submission" date="2024-06" db="EMBL/GenBank/DDBJ databases">
        <title>Sorghum-associated microbial communities from plants grown in Nebraska, USA.</title>
        <authorList>
            <person name="Schachtman D."/>
        </authorList>
    </citation>
    <scope>NUCLEOTIDE SEQUENCE [LARGE SCALE GENOMIC DNA]</scope>
    <source>
        <strain evidence="2 3">1757</strain>
    </source>
</reference>
<dbReference type="Proteomes" id="UP001549251">
    <property type="component" value="Unassembled WGS sequence"/>
</dbReference>
<protein>
    <submittedName>
        <fullName evidence="2">Uncharacterized protein</fullName>
    </submittedName>
</protein>
<sequence>MTVTRKALRDVACRACLCVRYAAGVDGRFGGIMRAGTYYAIAAVLVLATLPMYRYIFQHARELDTPVSSAVAIVQAPAVVLAARSAPPSSGPPLMPGEECHGGFVFLVDGSSYRQAVGVGGRPVRCDSRGLLLK</sequence>
<keyword evidence="1" id="KW-0812">Transmembrane</keyword>
<evidence type="ECO:0000313" key="2">
    <source>
        <dbReference type="EMBL" id="MET4567822.1"/>
    </source>
</evidence>
<keyword evidence="1" id="KW-1133">Transmembrane helix</keyword>
<name>A0ABV2PS25_9GAMM</name>
<dbReference type="RefSeq" id="WP_354546692.1">
    <property type="nucleotide sequence ID" value="NZ_JBEPSD010000001.1"/>
</dbReference>